<keyword evidence="2" id="KW-0812">Transmembrane</keyword>
<protein>
    <recommendedName>
        <fullName evidence="6">Fibronectin type-III domain-containing protein</fullName>
    </recommendedName>
</protein>
<keyword evidence="5" id="KW-1185">Reference proteome</keyword>
<reference evidence="5" key="1">
    <citation type="submission" date="2018-04" db="EMBL/GenBank/DDBJ databases">
        <authorList>
            <person name="Liu S."/>
            <person name="Wang Z."/>
            <person name="Li J."/>
        </authorList>
    </citation>
    <scope>NUCLEOTIDE SEQUENCE [LARGE SCALE GENOMIC DNA]</scope>
    <source>
        <strain evidence="5">S1194</strain>
    </source>
</reference>
<evidence type="ECO:0000256" key="3">
    <source>
        <dbReference type="SAM" id="SignalP"/>
    </source>
</evidence>
<dbReference type="EMBL" id="QEEX01000001">
    <property type="protein sequence ID" value="PWB97397.1"/>
    <property type="molecule type" value="Genomic_DNA"/>
</dbReference>
<gene>
    <name evidence="4" type="ORF">DF220_05815</name>
</gene>
<keyword evidence="2" id="KW-0472">Membrane</keyword>
<dbReference type="AlphaFoldDB" id="A0A2U1T0L5"/>
<evidence type="ECO:0000256" key="2">
    <source>
        <dbReference type="SAM" id="Phobius"/>
    </source>
</evidence>
<name>A0A2U1T0L5_9MICO</name>
<feature type="transmembrane region" description="Helical" evidence="2">
    <location>
        <begin position="393"/>
        <end position="413"/>
    </location>
</feature>
<proteinExistence type="predicted"/>
<evidence type="ECO:0008006" key="6">
    <source>
        <dbReference type="Google" id="ProtNLM"/>
    </source>
</evidence>
<comment type="caution">
    <text evidence="4">The sequence shown here is derived from an EMBL/GenBank/DDBJ whole genome shotgun (WGS) entry which is preliminary data.</text>
</comment>
<feature type="chain" id="PRO_5015415005" description="Fibronectin type-III domain-containing protein" evidence="3">
    <location>
        <begin position="36"/>
        <end position="427"/>
    </location>
</feature>
<evidence type="ECO:0000256" key="1">
    <source>
        <dbReference type="SAM" id="MobiDB-lite"/>
    </source>
</evidence>
<organism evidence="4 5">
    <name type="scientific">Homoserinimonas hongtaonis</name>
    <dbReference type="NCBI Taxonomy" id="2079791"/>
    <lineage>
        <taxon>Bacteria</taxon>
        <taxon>Bacillati</taxon>
        <taxon>Actinomycetota</taxon>
        <taxon>Actinomycetes</taxon>
        <taxon>Micrococcales</taxon>
        <taxon>Microbacteriaceae</taxon>
        <taxon>Homoserinimonas</taxon>
    </lineage>
</organism>
<accession>A0A2U1T0L5</accession>
<feature type="signal peptide" evidence="3">
    <location>
        <begin position="1"/>
        <end position="35"/>
    </location>
</feature>
<dbReference type="RefSeq" id="WP_108997401.1">
    <property type="nucleotide sequence ID" value="NZ_QEEX01000001.1"/>
</dbReference>
<feature type="region of interest" description="Disordered" evidence="1">
    <location>
        <begin position="110"/>
        <end position="159"/>
    </location>
</feature>
<dbReference type="PROSITE" id="PS50194">
    <property type="entry name" value="FILAMIN_REPEAT"/>
    <property type="match status" value="1"/>
</dbReference>
<keyword evidence="3" id="KW-0732">Signal</keyword>
<dbReference type="Gene3D" id="2.60.40.1120">
    <property type="entry name" value="Carboxypeptidase-like, regulatory domain"/>
    <property type="match status" value="1"/>
</dbReference>
<sequence length="427" mass="43208">MKPEFMRLRRAIALAIATVVAATGLALLIPASAMAHHNTVRVSASCENYEWIITWTITNSERDKDETIIASNQLALVPVGMQIEAGATYTVTEQVSGPLSKTLTVKGYWPSSKHTDTARSASISPRDFAGTCSRNDPAPSPTPQPSPSPSPSATPQPSVVPSLVASACVVRGGVATGSVTATVAGLPASGTFTATLHAGSRALDTATVTRSSPSATFTDLAPGDYTVSVKKNGSLVATSPTATLVDCTPPTPTPSPTPTPLPDSTGITTIAATPVDCVSGVPRSITVAVAGLTPGKSYTVAVVADDGTDTAAELVTGVATTSITFAGLSSPASYVAELRGDATTRSARSDTMALVPCLVASSVTRPPITLPAAVTAPTQTQSQALAATGASELIPLSLLAALLLTAGGVVVTARMRRLATPVAMHDA</sequence>
<evidence type="ECO:0000313" key="4">
    <source>
        <dbReference type="EMBL" id="PWB97397.1"/>
    </source>
</evidence>
<dbReference type="InterPro" id="IPR017868">
    <property type="entry name" value="Filamin/ABP280_repeat-like"/>
</dbReference>
<feature type="compositionally biased region" description="Pro residues" evidence="1">
    <location>
        <begin position="138"/>
        <end position="154"/>
    </location>
</feature>
<dbReference type="Proteomes" id="UP000244978">
    <property type="component" value="Unassembled WGS sequence"/>
</dbReference>
<evidence type="ECO:0000313" key="5">
    <source>
        <dbReference type="Proteomes" id="UP000244978"/>
    </source>
</evidence>
<keyword evidence="2" id="KW-1133">Transmembrane helix</keyword>